<dbReference type="EC" id="3.1.26.8" evidence="11 12"/>
<dbReference type="RefSeq" id="WP_008909964.1">
    <property type="nucleotide sequence ID" value="NZ_CAKP01000144.1"/>
</dbReference>
<evidence type="ECO:0000256" key="3">
    <source>
        <dbReference type="ARBA" id="ARBA00022552"/>
    </source>
</evidence>
<dbReference type="PROSITE" id="PS50880">
    <property type="entry name" value="TOPRIM"/>
    <property type="match status" value="1"/>
</dbReference>
<dbReference type="GO" id="GO:0005737">
    <property type="term" value="C:cytoplasm"/>
    <property type="evidence" value="ECO:0007669"/>
    <property type="project" value="UniProtKB-SubCell"/>
</dbReference>
<evidence type="ECO:0000256" key="6">
    <source>
        <dbReference type="ARBA" id="ARBA00022730"/>
    </source>
</evidence>
<comment type="subcellular location">
    <subcellularLocation>
        <location evidence="11">Cytoplasm</location>
    </subcellularLocation>
</comment>
<evidence type="ECO:0000256" key="9">
    <source>
        <dbReference type="ARBA" id="ARBA00022842"/>
    </source>
</evidence>
<evidence type="ECO:0000256" key="7">
    <source>
        <dbReference type="ARBA" id="ARBA00022759"/>
    </source>
</evidence>
<keyword evidence="5" id="KW-0479">Metal-binding</keyword>
<dbReference type="SUPFAM" id="SSF110455">
    <property type="entry name" value="Toprim domain"/>
    <property type="match status" value="1"/>
</dbReference>
<evidence type="ECO:0000313" key="14">
    <source>
        <dbReference type="EMBL" id="CCJ34721.1"/>
    </source>
</evidence>
<dbReference type="eggNOG" id="COG1658">
    <property type="taxonomic scope" value="Bacteria"/>
</dbReference>
<evidence type="ECO:0000256" key="2">
    <source>
        <dbReference type="ARBA" id="ARBA00022517"/>
    </source>
</evidence>
<dbReference type="Proteomes" id="UP000007652">
    <property type="component" value="Unassembled WGS sequence"/>
</dbReference>
<keyword evidence="1 11" id="KW-0963">Cytoplasm</keyword>
<evidence type="ECO:0000256" key="5">
    <source>
        <dbReference type="ARBA" id="ARBA00022723"/>
    </source>
</evidence>
<proteinExistence type="inferred from homology"/>
<keyword evidence="4 11" id="KW-0540">Nuclease</keyword>
<dbReference type="Pfam" id="PF13331">
    <property type="entry name" value="DUF4093"/>
    <property type="match status" value="1"/>
</dbReference>
<keyword evidence="2 11" id="KW-0690">Ribosome biogenesis</keyword>
<dbReference type="EMBL" id="CAKP01000144">
    <property type="protein sequence ID" value="CCJ34721.1"/>
    <property type="molecule type" value="Genomic_DNA"/>
</dbReference>
<evidence type="ECO:0000256" key="12">
    <source>
        <dbReference type="NCBIfam" id="TIGR00334"/>
    </source>
</evidence>
<evidence type="ECO:0000256" key="8">
    <source>
        <dbReference type="ARBA" id="ARBA00022801"/>
    </source>
</evidence>
<comment type="caution">
    <text evidence="14">The sequence shown here is derived from an EMBL/GenBank/DDBJ whole genome shotgun (WGS) entry which is preliminary data.</text>
</comment>
<evidence type="ECO:0000256" key="4">
    <source>
        <dbReference type="ARBA" id="ARBA00022722"/>
    </source>
</evidence>
<dbReference type="InterPro" id="IPR034141">
    <property type="entry name" value="TOPRIM_RNase_M5-like"/>
</dbReference>
<dbReference type="NCBIfam" id="TIGR00334">
    <property type="entry name" value="5S_RNA_mat_M5"/>
    <property type="match status" value="1"/>
</dbReference>
<evidence type="ECO:0000313" key="15">
    <source>
        <dbReference type="Proteomes" id="UP000007652"/>
    </source>
</evidence>
<dbReference type="PANTHER" id="PTHR39156">
    <property type="entry name" value="RIBONUCLEASE M5"/>
    <property type="match status" value="1"/>
</dbReference>
<comment type="catalytic activity">
    <reaction evidence="11">
        <text>Endonucleolytic cleavage of RNA, removing 21 and 42 nucleotides, respectively, from the 5'- and 3'-termini of a 5S-rRNA precursor.</text>
        <dbReference type="EC" id="3.1.26.8"/>
    </reaction>
</comment>
<dbReference type="InterPro" id="IPR025156">
    <property type="entry name" value="RNase_M5_C"/>
</dbReference>
<dbReference type="CDD" id="cd01027">
    <property type="entry name" value="TOPRIM_RNase_M5_like"/>
    <property type="match status" value="1"/>
</dbReference>
<keyword evidence="8 11" id="KW-0378">Hydrolase</keyword>
<keyword evidence="3 11" id="KW-0698">rRNA processing</keyword>
<keyword evidence="9" id="KW-0460">Magnesium</keyword>
<accession>I7KWV5</accession>
<dbReference type="AlphaFoldDB" id="I7KWV5"/>
<evidence type="ECO:0000256" key="10">
    <source>
        <dbReference type="ARBA" id="ARBA00022884"/>
    </source>
</evidence>
<evidence type="ECO:0000256" key="1">
    <source>
        <dbReference type="ARBA" id="ARBA00022490"/>
    </source>
</evidence>
<keyword evidence="6 11" id="KW-0699">rRNA-binding</keyword>
<dbReference type="STRING" id="857293.CAAU_2638"/>
<dbReference type="FunFam" id="3.40.1360.10:FF:000006">
    <property type="entry name" value="Ribonuclease M5"/>
    <property type="match status" value="1"/>
</dbReference>
<name>I7KWV5_9CLOT</name>
<dbReference type="InterPro" id="IPR006171">
    <property type="entry name" value="TOPRIM_dom"/>
</dbReference>
<dbReference type="GO" id="GO:0006364">
    <property type="term" value="P:rRNA processing"/>
    <property type="evidence" value="ECO:0007669"/>
    <property type="project" value="UniProtKB-UniRule"/>
</dbReference>
<feature type="domain" description="Toprim" evidence="13">
    <location>
        <begin position="3"/>
        <end position="86"/>
    </location>
</feature>
<dbReference type="GO" id="GO:0043822">
    <property type="term" value="F:ribonuclease M5 activity"/>
    <property type="evidence" value="ECO:0007669"/>
    <property type="project" value="UniProtKB-UniRule"/>
</dbReference>
<dbReference type="GO" id="GO:0019843">
    <property type="term" value="F:rRNA binding"/>
    <property type="evidence" value="ECO:0007669"/>
    <property type="project" value="UniProtKB-KW"/>
</dbReference>
<dbReference type="Gene3D" id="3.40.1360.10">
    <property type="match status" value="1"/>
</dbReference>
<dbReference type="GO" id="GO:0046872">
    <property type="term" value="F:metal ion binding"/>
    <property type="evidence" value="ECO:0007669"/>
    <property type="project" value="UniProtKB-KW"/>
</dbReference>
<evidence type="ECO:0000259" key="13">
    <source>
        <dbReference type="PROSITE" id="PS50880"/>
    </source>
</evidence>
<keyword evidence="10 11" id="KW-0694">RNA-binding</keyword>
<keyword evidence="7 11" id="KW-0255">Endonuclease</keyword>
<protein>
    <recommendedName>
        <fullName evidence="11 12">Ribonuclease M5</fullName>
        <ecNumber evidence="11 12">3.1.26.8</ecNumber>
    </recommendedName>
    <alternativeName>
        <fullName evidence="11">RNase M5</fullName>
    </alternativeName>
    <alternativeName>
        <fullName evidence="11">Ribosomal RNA terminal maturase M5</fullName>
    </alternativeName>
</protein>
<evidence type="ECO:0000256" key="11">
    <source>
        <dbReference type="HAMAP-Rule" id="MF_01469"/>
    </source>
</evidence>
<reference evidence="14 15" key="1">
    <citation type="journal article" date="2011" name="J. Bacteriol.">
        <title>Draft genome sequence of Caloramator australicus strain RC3T, a thermoanaerobe from the Great Artesian Basin of Australia.</title>
        <authorList>
            <person name="Ogg C.D."/>
            <person name="Patel B.K.C."/>
        </authorList>
    </citation>
    <scope>NUCLEOTIDE SEQUENCE [LARGE SCALE GENOMIC DNA]</scope>
    <source>
        <strain evidence="14 15">RC3</strain>
    </source>
</reference>
<comment type="function">
    <text evidence="11">Required for correct processing of both the 5' and 3' ends of 5S rRNA precursor. Cleaves both sides of a double-stranded region yielding mature 5S rRNA in one step.</text>
</comment>
<comment type="similarity">
    <text evidence="11">Belongs to the ribonuclease M5 family.</text>
</comment>
<gene>
    <name evidence="11" type="primary">rnmV</name>
    <name evidence="14" type="ORF">CAAU_2638</name>
</gene>
<organism evidence="14 15">
    <name type="scientific">Caloramator australicus RC3</name>
    <dbReference type="NCBI Taxonomy" id="857293"/>
    <lineage>
        <taxon>Bacteria</taxon>
        <taxon>Bacillati</taxon>
        <taxon>Bacillota</taxon>
        <taxon>Clostridia</taxon>
        <taxon>Eubacteriales</taxon>
        <taxon>Clostridiaceae</taxon>
        <taxon>Caloramator</taxon>
    </lineage>
</organism>
<dbReference type="InterPro" id="IPR004466">
    <property type="entry name" value="RNase_M5"/>
</dbReference>
<dbReference type="SMART" id="SM00493">
    <property type="entry name" value="TOPRIM"/>
    <property type="match status" value="1"/>
</dbReference>
<dbReference type="PANTHER" id="PTHR39156:SF1">
    <property type="entry name" value="RIBONUCLEASE M5"/>
    <property type="match status" value="1"/>
</dbReference>
<dbReference type="OrthoDB" id="9791329at2"/>
<dbReference type="HAMAP" id="MF_01469">
    <property type="entry name" value="RNase_M5"/>
    <property type="match status" value="1"/>
</dbReference>
<dbReference type="Pfam" id="PF01751">
    <property type="entry name" value="Toprim"/>
    <property type="match status" value="1"/>
</dbReference>
<sequence>MIKEVIIVEGKGDLLAVKRAVDADCIVTSGFGLNKKIIEDIKSAYEKRGIIIFTDPDFSGERIREKLTKLFPKAKHAFLPREFAEKDGDIGIENASVEAIREALSKVKTEYFEDRNEFTYEDLYKNKLTGYENSSLLRGLLGRELGIGYCNAKTFLKRLNRYGITREEFEKALTKEQQKSPTSVSG</sequence>
<keyword evidence="15" id="KW-1185">Reference proteome</keyword>